<feature type="region of interest" description="Disordered" evidence="10">
    <location>
        <begin position="695"/>
        <end position="765"/>
    </location>
</feature>
<feature type="compositionally biased region" description="Polar residues" evidence="10">
    <location>
        <begin position="699"/>
        <end position="708"/>
    </location>
</feature>
<evidence type="ECO:0000256" key="10">
    <source>
        <dbReference type="SAM" id="MobiDB-lite"/>
    </source>
</evidence>
<keyword evidence="14" id="KW-1185">Reference proteome</keyword>
<dbReference type="SMART" id="SM00249">
    <property type="entry name" value="PHD"/>
    <property type="match status" value="1"/>
</dbReference>
<keyword evidence="2" id="KW-1017">Isopeptide bond</keyword>
<evidence type="ECO:0000256" key="1">
    <source>
        <dbReference type="ARBA" id="ARBA00004123"/>
    </source>
</evidence>
<dbReference type="GO" id="GO:0006357">
    <property type="term" value="P:regulation of transcription by RNA polymerase II"/>
    <property type="evidence" value="ECO:0007669"/>
    <property type="project" value="TreeGrafter"/>
</dbReference>
<evidence type="ECO:0000256" key="5">
    <source>
        <dbReference type="ARBA" id="ARBA00022771"/>
    </source>
</evidence>
<evidence type="ECO:0000256" key="6">
    <source>
        <dbReference type="ARBA" id="ARBA00022833"/>
    </source>
</evidence>
<feature type="compositionally biased region" description="Polar residues" evidence="10">
    <location>
        <begin position="214"/>
        <end position="227"/>
    </location>
</feature>
<protein>
    <submittedName>
        <fullName evidence="13">Si:dkey-94l16.4</fullName>
    </submittedName>
    <submittedName>
        <fullName evidence="12">Transcription factor 20</fullName>
    </submittedName>
</protein>
<feature type="compositionally biased region" description="Polar residues" evidence="10">
    <location>
        <begin position="448"/>
        <end position="457"/>
    </location>
</feature>
<evidence type="ECO:0000313" key="12">
    <source>
        <dbReference type="EMBL" id="KAF6722373.1"/>
    </source>
</evidence>
<dbReference type="Proteomes" id="UP000646548">
    <property type="component" value="Unassembled WGS sequence"/>
</dbReference>
<feature type="compositionally biased region" description="Polar residues" evidence="10">
    <location>
        <begin position="288"/>
        <end position="301"/>
    </location>
</feature>
<feature type="region of interest" description="Disordered" evidence="10">
    <location>
        <begin position="1"/>
        <end position="65"/>
    </location>
</feature>
<accession>A0A3B3C2H5</accession>
<dbReference type="AlphaFoldDB" id="A0A3B3C2H5"/>
<name>A0A3B3C2H5_ORYME</name>
<feature type="region of interest" description="Disordered" evidence="10">
    <location>
        <begin position="486"/>
        <end position="578"/>
    </location>
</feature>
<feature type="domain" description="PHD-type" evidence="11">
    <location>
        <begin position="766"/>
        <end position="874"/>
    </location>
</feature>
<dbReference type="GO" id="GO:0008270">
    <property type="term" value="F:zinc ion binding"/>
    <property type="evidence" value="ECO:0007669"/>
    <property type="project" value="UniProtKB-KW"/>
</dbReference>
<evidence type="ECO:0000256" key="9">
    <source>
        <dbReference type="ARBA" id="ARBA00023242"/>
    </source>
</evidence>
<dbReference type="InterPro" id="IPR052440">
    <property type="entry name" value="Trans_Reg/Chrom_Remod"/>
</dbReference>
<keyword evidence="6" id="KW-0862">Zinc</keyword>
<dbReference type="GO" id="GO:0005634">
    <property type="term" value="C:nucleus"/>
    <property type="evidence" value="ECO:0007669"/>
    <property type="project" value="UniProtKB-SubCell"/>
</dbReference>
<comment type="subcellular location">
    <subcellularLocation>
        <location evidence="1">Nucleus</location>
    </subcellularLocation>
</comment>
<feature type="compositionally biased region" description="Polar residues" evidence="10">
    <location>
        <begin position="486"/>
        <end position="508"/>
    </location>
</feature>
<dbReference type="Proteomes" id="UP000261560">
    <property type="component" value="Unplaced"/>
</dbReference>
<evidence type="ECO:0000256" key="8">
    <source>
        <dbReference type="ARBA" id="ARBA00023159"/>
    </source>
</evidence>
<organism evidence="13 14">
    <name type="scientific">Oryzias melastigma</name>
    <name type="common">Marine medaka</name>
    <dbReference type="NCBI Taxonomy" id="30732"/>
    <lineage>
        <taxon>Eukaryota</taxon>
        <taxon>Metazoa</taxon>
        <taxon>Chordata</taxon>
        <taxon>Craniata</taxon>
        <taxon>Vertebrata</taxon>
        <taxon>Euteleostomi</taxon>
        <taxon>Actinopterygii</taxon>
        <taxon>Neopterygii</taxon>
        <taxon>Teleostei</taxon>
        <taxon>Neoteleostei</taxon>
        <taxon>Acanthomorphata</taxon>
        <taxon>Ovalentaria</taxon>
        <taxon>Atherinomorphae</taxon>
        <taxon>Beloniformes</taxon>
        <taxon>Adrianichthyidae</taxon>
        <taxon>Oryziinae</taxon>
        <taxon>Oryzias</taxon>
    </lineage>
</organism>
<dbReference type="InterPro" id="IPR001965">
    <property type="entry name" value="Znf_PHD"/>
</dbReference>
<keyword evidence="3" id="KW-0597">Phosphoprotein</keyword>
<sequence length="889" mass="97632">MDQPSGILGEIQPQDVSPSDIPPVIDLPGKPEECSTAQDALQSVRSSSWCPNTSDPGLQFSDSSSSDIAIQPRDQNQLNNTLSHTTVTLSYISRSHVFSSNCVSQPSPLFNIPPISKLSLHSHCGSESHLSITDYSKEQVQETKYLPTQKERLLPQGQAGQACRAGGCVTQQYLELNGDGFRKESVSDVENQCRFLKDCKSLENDDPDSRLLSEGQSSPVTLTSVTTEKGENGASEVPVFSEKQSCMVTSENTDVQNLCRDYRSPLEDPVSPSSTSLDGVEDVFVLPQTSSSPSADNSHLETANGGAYDALSTGISDDTTGLDSSENEQPDFTVSECRLDVSENHQNHVVPHVNGKDNVLEKRLKQRKLPVRAGRGVQLEKIVMDIKSSPSNISGCALSNQTNGASHSTIFNSTISSPKAKRVPPIYKTESKSSRKRQASQMKRSRSGDVSTSASELNKTKASICSVAWKLPLVGMAQKKPVLPLRTSTVQCRRKTPPQSGLQTAANRNSKRAPQLLSQSGVSAEVTVPSLSLPQPESPKNQDNTKSREVPPASKKKVSHTPKRRRRKTKPSHTYSMFSPKEPEIKLKYVGYKEEKRDSKLDLFSPFIRVEQKQSLPSLCSVINYPEEVKVQQKLQLHTNTCGFVSAVMPSTSCLHLGRPSIHSQHQRAFICCLCGHPANAMDLGDLHGPYYPEGLRPSSKTATSTSGLKEEEEDFSDSDSSSFGMRASRRKSVAPHTPWSVRNQLKQNMEHRRRAGNGTKSPAAKRVRLVAGSSDSQDWCSPPILPLEPCEYWLHEDCSIWSAGVFLVKGRVYGLEEAVKIAHEMMCSGCQHSGATLGCIFKGCPNKYHYRCALEADCMLIEENFSMKCKKHKNKTLKAPLGNQWNGR</sequence>
<evidence type="ECO:0000256" key="7">
    <source>
        <dbReference type="ARBA" id="ARBA00022843"/>
    </source>
</evidence>
<dbReference type="EMBL" id="WKFB01000458">
    <property type="protein sequence ID" value="KAF6722373.1"/>
    <property type="molecule type" value="Genomic_DNA"/>
</dbReference>
<dbReference type="FunFam" id="3.30.40.10:FF:000116">
    <property type="entry name" value="Transcription factor 20 (AR1)"/>
    <property type="match status" value="1"/>
</dbReference>
<dbReference type="PANTHER" id="PTHR14955:SF8">
    <property type="entry name" value="SI:CH211-165G14.1-RELATED"/>
    <property type="match status" value="1"/>
</dbReference>
<dbReference type="Gene3D" id="3.30.40.10">
    <property type="entry name" value="Zinc/RING finger domain, C3HC4 (zinc finger)"/>
    <property type="match status" value="1"/>
</dbReference>
<reference evidence="12" key="2">
    <citation type="journal article" name="BMC Genomics">
        <title>Long-read sequencing and de novo genome assembly of marine medaka (Oryzias melastigma).</title>
        <authorList>
            <person name="Liang P."/>
            <person name="Saqib H.S.A."/>
            <person name="Ni X."/>
            <person name="Shen Y."/>
        </authorList>
    </citation>
    <scope>NUCLEOTIDE SEQUENCE</scope>
    <source>
        <strain evidence="12">Bigg-433</strain>
    </source>
</reference>
<evidence type="ECO:0000256" key="3">
    <source>
        <dbReference type="ARBA" id="ARBA00022553"/>
    </source>
</evidence>
<feature type="compositionally biased region" description="Polar residues" evidence="10">
    <location>
        <begin position="529"/>
        <end position="542"/>
    </location>
</feature>
<feature type="compositionally biased region" description="Basic residues" evidence="10">
    <location>
        <begin position="554"/>
        <end position="571"/>
    </location>
</feature>
<gene>
    <name evidence="12" type="ORF">FQA47_020330</name>
</gene>
<dbReference type="InterPro" id="IPR013083">
    <property type="entry name" value="Znf_RING/FYVE/PHD"/>
</dbReference>
<keyword evidence="5" id="KW-0863">Zinc-finger</keyword>
<reference evidence="13" key="1">
    <citation type="submission" date="2025-05" db="UniProtKB">
        <authorList>
            <consortium name="Ensembl"/>
        </authorList>
    </citation>
    <scope>IDENTIFICATION</scope>
</reference>
<keyword evidence="7" id="KW-0832">Ubl conjugation</keyword>
<keyword evidence="8" id="KW-0010">Activator</keyword>
<evidence type="ECO:0000256" key="2">
    <source>
        <dbReference type="ARBA" id="ARBA00022499"/>
    </source>
</evidence>
<dbReference type="GeneTree" id="ENSGT00940000156922"/>
<evidence type="ECO:0000313" key="14">
    <source>
        <dbReference type="Proteomes" id="UP000261560"/>
    </source>
</evidence>
<dbReference type="STRING" id="30732.ENSOMEP00000012025"/>
<dbReference type="OMA" id="SPFIHVE"/>
<proteinExistence type="predicted"/>
<dbReference type="Pfam" id="PF13771">
    <property type="entry name" value="zf-HC5HC2H"/>
    <property type="match status" value="1"/>
</dbReference>
<evidence type="ECO:0000256" key="4">
    <source>
        <dbReference type="ARBA" id="ARBA00022723"/>
    </source>
</evidence>
<dbReference type="InterPro" id="IPR034732">
    <property type="entry name" value="EPHD"/>
</dbReference>
<feature type="compositionally biased region" description="Polar residues" evidence="10">
    <location>
        <begin position="313"/>
        <end position="324"/>
    </location>
</feature>
<feature type="region of interest" description="Disordered" evidence="10">
    <location>
        <begin position="205"/>
        <end position="235"/>
    </location>
</feature>
<dbReference type="PaxDb" id="30732-ENSOMEP00000012025"/>
<feature type="region of interest" description="Disordered" evidence="10">
    <location>
        <begin position="409"/>
        <end position="457"/>
    </location>
</feature>
<dbReference type="PANTHER" id="PTHR14955">
    <property type="entry name" value="RETINOIC ACID INDUCED 1/TRANSCRIPTION FACTOR 20"/>
    <property type="match status" value="1"/>
</dbReference>
<dbReference type="PROSITE" id="PS51805">
    <property type="entry name" value="EPHD"/>
    <property type="match status" value="1"/>
</dbReference>
<feature type="region of interest" description="Disordered" evidence="10">
    <location>
        <begin position="288"/>
        <end position="331"/>
    </location>
</feature>
<evidence type="ECO:0000259" key="11">
    <source>
        <dbReference type="PROSITE" id="PS51805"/>
    </source>
</evidence>
<dbReference type="Ensembl" id="ENSOMET00000019230.1">
    <property type="protein sequence ID" value="ENSOMEP00000012025.1"/>
    <property type="gene ID" value="ENSOMEG00000013352.1"/>
</dbReference>
<evidence type="ECO:0000313" key="13">
    <source>
        <dbReference type="Ensembl" id="ENSOMEP00000012025.1"/>
    </source>
</evidence>
<keyword evidence="9" id="KW-0539">Nucleus</keyword>
<feature type="compositionally biased region" description="Polar residues" evidence="10">
    <location>
        <begin position="35"/>
        <end position="65"/>
    </location>
</feature>
<dbReference type="OrthoDB" id="10029243at2759"/>
<keyword evidence="4" id="KW-0479">Metal-binding</keyword>